<dbReference type="Proteomes" id="UP000095621">
    <property type="component" value="Unassembled WGS sequence"/>
</dbReference>
<dbReference type="Gene3D" id="1.50.10.10">
    <property type="match status" value="1"/>
</dbReference>
<evidence type="ECO:0000313" key="3">
    <source>
        <dbReference type="Proteomes" id="UP000095621"/>
    </source>
</evidence>
<dbReference type="EMBL" id="CZBU01000004">
    <property type="protein sequence ID" value="CUQ78346.1"/>
    <property type="molecule type" value="Genomic_DNA"/>
</dbReference>
<proteinExistence type="predicted"/>
<sequence length="296" mass="32761">MDKSFEIKGYINNVLKETGLEGADAFDKALLLNALGKLEAAEHSDEYKDVITGELEKLVENDNISIGENDLVNYMYGNACYSVGKNDIAVNIAKQTETQPRTESGYFTGAEGGRCLCTAFKALSFYMNYETKDGGKEHYNDIIAQYNAIYAECFKNAGEAAHDGDVKAVKALALFAAGAVDTLEVMDQALYEIFARIREMYKAAVSVLNDTIDNTDSQFVKLIYAYAVLKGCRMKLIQTEKYASKAEEIFEKATDKHVADKSGVAVSAAYITAYSEYIRNRDYQDYGRSNGGVLWS</sequence>
<protein>
    <submittedName>
        <fullName evidence="1">Uncharacterized protein</fullName>
    </submittedName>
</protein>
<dbReference type="EMBL" id="CZBV01000006">
    <property type="protein sequence ID" value="CUQ88123.1"/>
    <property type="molecule type" value="Genomic_DNA"/>
</dbReference>
<dbReference type="RefSeq" id="WP_055215948.1">
    <property type="nucleotide sequence ID" value="NZ_CABIXW010000006.1"/>
</dbReference>
<dbReference type="InterPro" id="IPR012341">
    <property type="entry name" value="6hp_glycosidase-like_sf"/>
</dbReference>
<evidence type="ECO:0000313" key="1">
    <source>
        <dbReference type="EMBL" id="CUQ78346.1"/>
    </source>
</evidence>
<dbReference type="Proteomes" id="UP000095780">
    <property type="component" value="Unassembled WGS sequence"/>
</dbReference>
<dbReference type="OrthoDB" id="2066381at2"/>
<dbReference type="GO" id="GO:0005975">
    <property type="term" value="P:carbohydrate metabolic process"/>
    <property type="evidence" value="ECO:0007669"/>
    <property type="project" value="InterPro"/>
</dbReference>
<evidence type="ECO:0000313" key="4">
    <source>
        <dbReference type="Proteomes" id="UP000095780"/>
    </source>
</evidence>
<evidence type="ECO:0000313" key="2">
    <source>
        <dbReference type="EMBL" id="CUQ88123.1"/>
    </source>
</evidence>
<dbReference type="AlphaFoldDB" id="A0A174Z2H2"/>
<accession>A0A174Z2H2</accession>
<organism evidence="1 3">
    <name type="scientific">Lachnospira eligens</name>
    <dbReference type="NCBI Taxonomy" id="39485"/>
    <lineage>
        <taxon>Bacteria</taxon>
        <taxon>Bacillati</taxon>
        <taxon>Bacillota</taxon>
        <taxon>Clostridia</taxon>
        <taxon>Lachnospirales</taxon>
        <taxon>Lachnospiraceae</taxon>
        <taxon>Lachnospira</taxon>
    </lineage>
</organism>
<reference evidence="3 4" key="1">
    <citation type="submission" date="2015-09" db="EMBL/GenBank/DDBJ databases">
        <authorList>
            <consortium name="Pathogen Informatics"/>
        </authorList>
    </citation>
    <scope>NUCLEOTIDE SEQUENCE [LARGE SCALE GENOMIC DNA]</scope>
    <source>
        <strain evidence="1 3">2789STDY5834875</strain>
        <strain evidence="2 4">2789STDY5834878</strain>
    </source>
</reference>
<name>A0A174Z2H2_9FIRM</name>
<gene>
    <name evidence="1" type="ORF">ERS852490_02031</name>
    <name evidence="2" type="ORF">ERS852492_02185</name>
</gene>